<evidence type="ECO:0000259" key="2">
    <source>
        <dbReference type="PROSITE" id="PS50112"/>
    </source>
</evidence>
<dbReference type="InterPro" id="IPR050903">
    <property type="entry name" value="Bact_Chemotaxis_MeTrfase"/>
</dbReference>
<dbReference type="AlphaFoldDB" id="A0A068NLH6"/>
<dbReference type="EMBL" id="CP007139">
    <property type="protein sequence ID" value="AIE83590.1"/>
    <property type="molecule type" value="Genomic_DNA"/>
</dbReference>
<dbReference type="InterPro" id="IPR035965">
    <property type="entry name" value="PAS-like_dom_sf"/>
</dbReference>
<dbReference type="GO" id="GO:0032259">
    <property type="term" value="P:methylation"/>
    <property type="evidence" value="ECO:0007669"/>
    <property type="project" value="UniProtKB-KW"/>
</dbReference>
<keyword evidence="3" id="KW-0489">Methyltransferase</keyword>
<evidence type="ECO:0000313" key="4">
    <source>
        <dbReference type="Proteomes" id="UP000027982"/>
    </source>
</evidence>
<dbReference type="NCBIfam" id="TIGR00229">
    <property type="entry name" value="sensory_box"/>
    <property type="match status" value="1"/>
</dbReference>
<dbReference type="PANTHER" id="PTHR24422">
    <property type="entry name" value="CHEMOTAXIS PROTEIN METHYLTRANSFERASE"/>
    <property type="match status" value="1"/>
</dbReference>
<keyword evidence="4" id="KW-1185">Reference proteome</keyword>
<evidence type="ECO:0000313" key="3">
    <source>
        <dbReference type="EMBL" id="AIE83590.1"/>
    </source>
</evidence>
<name>A0A068NLH6_FIMGI</name>
<gene>
    <name evidence="3" type="ORF">OP10G_0222</name>
</gene>
<dbReference type="Gene3D" id="3.30.450.20">
    <property type="entry name" value="PAS domain"/>
    <property type="match status" value="2"/>
</dbReference>
<dbReference type="SUPFAM" id="SSF55785">
    <property type="entry name" value="PYP-like sensor domain (PAS domain)"/>
    <property type="match status" value="1"/>
</dbReference>
<dbReference type="PROSITE" id="PS50112">
    <property type="entry name" value="PAS"/>
    <property type="match status" value="1"/>
</dbReference>
<dbReference type="STRING" id="661478.OP10G_0222"/>
<dbReference type="eggNOG" id="COG3290">
    <property type="taxonomic scope" value="Bacteria"/>
</dbReference>
<proteinExistence type="predicted"/>
<dbReference type="Pfam" id="PF08448">
    <property type="entry name" value="PAS_4"/>
    <property type="match status" value="1"/>
</dbReference>
<dbReference type="SMART" id="SM00091">
    <property type="entry name" value="PAS"/>
    <property type="match status" value="1"/>
</dbReference>
<dbReference type="Proteomes" id="UP000027982">
    <property type="component" value="Chromosome"/>
</dbReference>
<dbReference type="Gene3D" id="1.20.920.20">
    <property type="match status" value="1"/>
</dbReference>
<dbReference type="CDD" id="cd00130">
    <property type="entry name" value="PAS"/>
    <property type="match status" value="1"/>
</dbReference>
<dbReference type="SUPFAM" id="SSF57997">
    <property type="entry name" value="Tropomyosin"/>
    <property type="match status" value="1"/>
</dbReference>
<sequence>MAIGNRDLGKAFQDLDISFRPAELRSGIEQAGLQRRPIVHKDVAWTKITGETVVLDITITPLETDSGDFVGTSIAFEDVTQNKLLQNELLNFNQELETAYEEVQSTNEELQTTNEELQSTVEELETTNEELQSTNEELETMNEELQAANEELETINDELRKRSNELNRANSFLESILAGLRDGVIVLDHDLHVLAWNHRSEDLWGIRREEAAGKHLLNLDIGLPLEQLRQPIRACLATKEPQSITVDAINRRGRPLNCQVTFSPLFSHAGQQAGVIVLTACNGT</sequence>
<dbReference type="GO" id="GO:0008168">
    <property type="term" value="F:methyltransferase activity"/>
    <property type="evidence" value="ECO:0007669"/>
    <property type="project" value="UniProtKB-KW"/>
</dbReference>
<dbReference type="Pfam" id="PF13426">
    <property type="entry name" value="PAS_9"/>
    <property type="match status" value="1"/>
</dbReference>
<keyword evidence="1" id="KW-0175">Coiled coil</keyword>
<accession>A0A068NLH6</accession>
<feature type="coiled-coil region" evidence="1">
    <location>
        <begin position="82"/>
        <end position="176"/>
    </location>
</feature>
<evidence type="ECO:0000256" key="1">
    <source>
        <dbReference type="SAM" id="Coils"/>
    </source>
</evidence>
<dbReference type="HOGENOM" id="CLU_979164_0_0_0"/>
<dbReference type="InterPro" id="IPR013656">
    <property type="entry name" value="PAS_4"/>
</dbReference>
<dbReference type="KEGG" id="fgi:OP10G_0222"/>
<keyword evidence="3" id="KW-0808">Transferase</keyword>
<feature type="domain" description="PAS" evidence="2">
    <location>
        <begin position="169"/>
        <end position="217"/>
    </location>
</feature>
<protein>
    <submittedName>
        <fullName evidence="3">MCP methyltransferase, CheR-type with PAS/PAC sensor</fullName>
    </submittedName>
</protein>
<reference evidence="3 4" key="1">
    <citation type="journal article" date="2014" name="PLoS ONE">
        <title>The first complete genome sequence of the class fimbriimonadia in the phylum armatimonadetes.</title>
        <authorList>
            <person name="Hu Z.Y."/>
            <person name="Wang Y.Z."/>
            <person name="Im W.T."/>
            <person name="Wang S.Y."/>
            <person name="Zhao G.P."/>
            <person name="Zheng H.J."/>
            <person name="Quan Z.X."/>
        </authorList>
    </citation>
    <scope>NUCLEOTIDE SEQUENCE [LARGE SCALE GENOMIC DNA]</scope>
    <source>
        <strain evidence="3">Gsoil 348</strain>
    </source>
</reference>
<organism evidence="3 4">
    <name type="scientific">Fimbriimonas ginsengisoli Gsoil 348</name>
    <dbReference type="NCBI Taxonomy" id="661478"/>
    <lineage>
        <taxon>Bacteria</taxon>
        <taxon>Bacillati</taxon>
        <taxon>Armatimonadota</taxon>
        <taxon>Fimbriimonadia</taxon>
        <taxon>Fimbriimonadales</taxon>
        <taxon>Fimbriimonadaceae</taxon>
        <taxon>Fimbriimonas</taxon>
    </lineage>
</organism>
<dbReference type="InterPro" id="IPR000014">
    <property type="entry name" value="PAS"/>
</dbReference>